<dbReference type="GO" id="GO:0004957">
    <property type="term" value="F:prostaglandin E receptor activity"/>
    <property type="evidence" value="ECO:0007669"/>
    <property type="project" value="TreeGrafter"/>
</dbReference>
<evidence type="ECO:0000256" key="13">
    <source>
        <dbReference type="ARBA" id="ARBA00080542"/>
    </source>
</evidence>
<dbReference type="GO" id="GO:0007189">
    <property type="term" value="P:adenylate cyclase-activating G protein-coupled receptor signaling pathway"/>
    <property type="evidence" value="ECO:0007669"/>
    <property type="project" value="TreeGrafter"/>
</dbReference>
<keyword evidence="5 14" id="KW-0297">G-protein coupled receptor</keyword>
<evidence type="ECO:0000259" key="16">
    <source>
        <dbReference type="PROSITE" id="PS50262"/>
    </source>
</evidence>
<protein>
    <recommendedName>
        <fullName evidence="12">Prostaglandin E2 receptor EP2 subtype</fullName>
    </recommendedName>
    <alternativeName>
        <fullName evidence="13">Prostanoid EP2 receptor</fullName>
    </alternativeName>
</protein>
<feature type="transmembrane region" description="Helical" evidence="15">
    <location>
        <begin position="255"/>
        <end position="278"/>
    </location>
</feature>
<dbReference type="Proteomes" id="UP001046870">
    <property type="component" value="Chromosome 18"/>
</dbReference>
<dbReference type="GO" id="GO:0006954">
    <property type="term" value="P:inflammatory response"/>
    <property type="evidence" value="ECO:0007669"/>
    <property type="project" value="TreeGrafter"/>
</dbReference>
<feature type="transmembrane region" description="Helical" evidence="15">
    <location>
        <begin position="290"/>
        <end position="309"/>
    </location>
</feature>
<accession>A0A9D3SY61</accession>
<dbReference type="InterPro" id="IPR000370">
    <property type="entry name" value="Prostglndn_IP_rcpt"/>
</dbReference>
<gene>
    <name evidence="17" type="ORF">MATL_G00207260</name>
</gene>
<keyword evidence="18" id="KW-1185">Reference proteome</keyword>
<dbReference type="Gene3D" id="1.20.1070.10">
    <property type="entry name" value="Rhodopsin 7-helix transmembrane proteins"/>
    <property type="match status" value="1"/>
</dbReference>
<feature type="transmembrane region" description="Helical" evidence="15">
    <location>
        <begin position="57"/>
        <end position="83"/>
    </location>
</feature>
<keyword evidence="3 14" id="KW-0812">Transmembrane</keyword>
<evidence type="ECO:0000256" key="2">
    <source>
        <dbReference type="ARBA" id="ARBA00022475"/>
    </source>
</evidence>
<feature type="transmembrane region" description="Helical" evidence="15">
    <location>
        <begin position="24"/>
        <end position="45"/>
    </location>
</feature>
<dbReference type="GO" id="GO:0005886">
    <property type="term" value="C:plasma membrane"/>
    <property type="evidence" value="ECO:0007669"/>
    <property type="project" value="UniProtKB-SubCell"/>
</dbReference>
<feature type="transmembrane region" description="Helical" evidence="15">
    <location>
        <begin position="103"/>
        <end position="124"/>
    </location>
</feature>
<evidence type="ECO:0000256" key="12">
    <source>
        <dbReference type="ARBA" id="ARBA00067998"/>
    </source>
</evidence>
<dbReference type="SUPFAM" id="SSF81321">
    <property type="entry name" value="Family A G protein-coupled receptor-like"/>
    <property type="match status" value="1"/>
</dbReference>
<dbReference type="PROSITE" id="PS50262">
    <property type="entry name" value="G_PROTEIN_RECEP_F1_2"/>
    <property type="match status" value="1"/>
</dbReference>
<evidence type="ECO:0000313" key="18">
    <source>
        <dbReference type="Proteomes" id="UP001046870"/>
    </source>
</evidence>
<dbReference type="FunFam" id="1.20.1070.10:FF:000212">
    <property type="entry name" value="Prostaglandin E2 receptor EP2 subtype"/>
    <property type="match status" value="1"/>
</dbReference>
<evidence type="ECO:0000256" key="1">
    <source>
        <dbReference type="ARBA" id="ARBA00004651"/>
    </source>
</evidence>
<dbReference type="PRINTS" id="PR00856">
    <property type="entry name" value="PRSTNOIDIPR"/>
</dbReference>
<evidence type="ECO:0000256" key="4">
    <source>
        <dbReference type="ARBA" id="ARBA00022989"/>
    </source>
</evidence>
<dbReference type="PROSITE" id="PS00237">
    <property type="entry name" value="G_PROTEIN_RECEP_F1_1"/>
    <property type="match status" value="1"/>
</dbReference>
<feature type="transmembrane region" description="Helical" evidence="15">
    <location>
        <begin position="145"/>
        <end position="165"/>
    </location>
</feature>
<dbReference type="GO" id="GO:0007204">
    <property type="term" value="P:positive regulation of cytosolic calcium ion concentration"/>
    <property type="evidence" value="ECO:0007669"/>
    <property type="project" value="TreeGrafter"/>
</dbReference>
<evidence type="ECO:0000256" key="10">
    <source>
        <dbReference type="ARBA" id="ARBA00023224"/>
    </source>
</evidence>
<comment type="subcellular location">
    <subcellularLocation>
        <location evidence="1">Cell membrane</location>
        <topology evidence="1">Multi-pass membrane protein</topology>
    </subcellularLocation>
</comment>
<sequence>MELKNAHNDSCESRESVGSGKPTIAILMFSAGVIGNVIALILLEIRRRKEHSGDRQSLFRVLVTALVVTDLIGTCSVSPLVLACYATNRTMVGLSHSKAVCEYFAFSMTFFSLATLSILFAMALERCFSIGYPYFYERHFSRRCGYISVPFIYVVCIAFCALPFLEFGRYVQYCPGTWCFIDMANKDTQVKDRAYAYIYATIMLILISSTVICNVSVIFHLVRMYRRRKDTQESVKRRHRRYTRSFSMTEEVEHLLLLAFMTVAFVICSAPLMIRVYIHAVAQSDAVDLIALRFLSVNSIIDPWVFIILRPSVLRLLWGALCSGRASRPAPARGAAAPVLLELCRSGTSVEKGTIQTPG</sequence>
<evidence type="ECO:0000256" key="11">
    <source>
        <dbReference type="ARBA" id="ARBA00055790"/>
    </source>
</evidence>
<evidence type="ECO:0000313" key="17">
    <source>
        <dbReference type="EMBL" id="KAG7461176.1"/>
    </source>
</evidence>
<evidence type="ECO:0000256" key="9">
    <source>
        <dbReference type="ARBA" id="ARBA00023180"/>
    </source>
</evidence>
<dbReference type="PANTHER" id="PTHR11866:SF8">
    <property type="entry name" value="PROSTAGLANDIN E2 RECEPTOR EP2 SUBTYPE"/>
    <property type="match status" value="1"/>
</dbReference>
<dbReference type="InterPro" id="IPR017452">
    <property type="entry name" value="GPCR_Rhodpsn_7TM"/>
</dbReference>
<dbReference type="PANTHER" id="PTHR11866">
    <property type="entry name" value="G-PROTEIN COUPLED RECEPTOR FAMILY 1 MEMBER"/>
    <property type="match status" value="1"/>
</dbReference>
<dbReference type="InterPro" id="IPR000276">
    <property type="entry name" value="GPCR_Rhodpsn"/>
</dbReference>
<evidence type="ECO:0000256" key="14">
    <source>
        <dbReference type="RuleBase" id="RU000688"/>
    </source>
</evidence>
<dbReference type="OrthoDB" id="5959154at2759"/>
<dbReference type="CDD" id="cd15139">
    <property type="entry name" value="7tmA_PGE2_EP2"/>
    <property type="match status" value="1"/>
</dbReference>
<feature type="transmembrane region" description="Helical" evidence="15">
    <location>
        <begin position="196"/>
        <end position="222"/>
    </location>
</feature>
<evidence type="ECO:0000256" key="15">
    <source>
        <dbReference type="SAM" id="Phobius"/>
    </source>
</evidence>
<organism evidence="17 18">
    <name type="scientific">Megalops atlanticus</name>
    <name type="common">Tarpon</name>
    <name type="synonym">Clupea gigantea</name>
    <dbReference type="NCBI Taxonomy" id="7932"/>
    <lineage>
        <taxon>Eukaryota</taxon>
        <taxon>Metazoa</taxon>
        <taxon>Chordata</taxon>
        <taxon>Craniata</taxon>
        <taxon>Vertebrata</taxon>
        <taxon>Euteleostomi</taxon>
        <taxon>Actinopterygii</taxon>
        <taxon>Neopterygii</taxon>
        <taxon>Teleostei</taxon>
        <taxon>Elopiformes</taxon>
        <taxon>Megalopidae</taxon>
        <taxon>Megalops</taxon>
    </lineage>
</organism>
<keyword evidence="9" id="KW-0325">Glycoprotein</keyword>
<reference evidence="17" key="1">
    <citation type="submission" date="2021-01" db="EMBL/GenBank/DDBJ databases">
        <authorList>
            <person name="Zahm M."/>
            <person name="Roques C."/>
            <person name="Cabau C."/>
            <person name="Klopp C."/>
            <person name="Donnadieu C."/>
            <person name="Jouanno E."/>
            <person name="Lampietro C."/>
            <person name="Louis A."/>
            <person name="Herpin A."/>
            <person name="Echchiki A."/>
            <person name="Berthelot C."/>
            <person name="Parey E."/>
            <person name="Roest-Crollius H."/>
            <person name="Braasch I."/>
            <person name="Postlethwait J."/>
            <person name="Bobe J."/>
            <person name="Montfort J."/>
            <person name="Bouchez O."/>
            <person name="Begum T."/>
            <person name="Mejri S."/>
            <person name="Adams A."/>
            <person name="Chen W.-J."/>
            <person name="Guiguen Y."/>
        </authorList>
    </citation>
    <scope>NUCLEOTIDE SEQUENCE</scope>
    <source>
        <strain evidence="17">YG-15Mar2019-1</strain>
        <tissue evidence="17">Brain</tissue>
    </source>
</reference>
<evidence type="ECO:0000256" key="8">
    <source>
        <dbReference type="ARBA" id="ARBA00023170"/>
    </source>
</evidence>
<keyword evidence="2" id="KW-1003">Cell membrane</keyword>
<dbReference type="GO" id="GO:0071380">
    <property type="term" value="P:cellular response to prostaglandin E stimulus"/>
    <property type="evidence" value="ECO:0007669"/>
    <property type="project" value="TreeGrafter"/>
</dbReference>
<dbReference type="Pfam" id="PF00001">
    <property type="entry name" value="7tm_1"/>
    <property type="match status" value="1"/>
</dbReference>
<feature type="domain" description="G-protein coupled receptors family 1 profile" evidence="16">
    <location>
        <begin position="35"/>
        <end position="306"/>
    </location>
</feature>
<name>A0A9D3SY61_MEGAT</name>
<comment type="caution">
    <text evidence="17">The sequence shown here is derived from an EMBL/GenBank/DDBJ whole genome shotgun (WGS) entry which is preliminary data.</text>
</comment>
<comment type="function">
    <text evidence="11">Receptor for prostaglandin E2 (PGE2). The activity of this receptor is mediated by G(s) proteins that stimulate adenylate cyclase. The subsequent raise in intracellular cAMP is responsible for the relaxing effect of this receptor on smooth muscle.</text>
</comment>
<keyword evidence="6 15" id="KW-0472">Membrane</keyword>
<keyword evidence="4 15" id="KW-1133">Transmembrane helix</keyword>
<dbReference type="AlphaFoldDB" id="A0A9D3SY61"/>
<proteinExistence type="inferred from homology"/>
<dbReference type="PRINTS" id="PR01788">
    <property type="entry name" value="PROSTANOIDR"/>
</dbReference>
<dbReference type="PRINTS" id="PR00237">
    <property type="entry name" value="GPCRRHODOPSN"/>
</dbReference>
<keyword evidence="10 14" id="KW-0807">Transducer</keyword>
<evidence type="ECO:0000256" key="7">
    <source>
        <dbReference type="ARBA" id="ARBA00023157"/>
    </source>
</evidence>
<evidence type="ECO:0000256" key="5">
    <source>
        <dbReference type="ARBA" id="ARBA00023040"/>
    </source>
</evidence>
<dbReference type="EMBL" id="JAFDVH010000018">
    <property type="protein sequence ID" value="KAG7461176.1"/>
    <property type="molecule type" value="Genomic_DNA"/>
</dbReference>
<keyword evidence="8 14" id="KW-0675">Receptor</keyword>
<keyword evidence="7" id="KW-1015">Disulfide bond</keyword>
<dbReference type="InterPro" id="IPR008365">
    <property type="entry name" value="Prostanoid_rcpt"/>
</dbReference>
<evidence type="ECO:0000256" key="6">
    <source>
        <dbReference type="ARBA" id="ARBA00023136"/>
    </source>
</evidence>
<comment type="similarity">
    <text evidence="14">Belongs to the G-protein coupled receptor 1 family.</text>
</comment>
<evidence type="ECO:0000256" key="3">
    <source>
        <dbReference type="ARBA" id="ARBA00022692"/>
    </source>
</evidence>